<dbReference type="AlphaFoldDB" id="A0A9X6NBS2"/>
<evidence type="ECO:0000313" key="2">
    <source>
        <dbReference type="EMBL" id="OWA51070.1"/>
    </source>
</evidence>
<dbReference type="Proteomes" id="UP000192578">
    <property type="component" value="Unassembled WGS sequence"/>
</dbReference>
<proteinExistence type="predicted"/>
<dbReference type="EMBL" id="MTYJ01000213">
    <property type="protein sequence ID" value="OWA51070.1"/>
    <property type="molecule type" value="Genomic_DNA"/>
</dbReference>
<sequence length="186" mass="20839">MFDRPIVTDEYVETMELRTQSTLTSIVLLRLQLSLLGQTVTAAALQIESSPQGNLSFSENLQPMFLSRSKRDASSSSSEEYAFRSHHRRSPHRRRHYHRFIPFHNHGRANGEQALFAIFKLLSRPPRRPTRPVAKPGKPTNDGPPAENEPSDPSAGDVEYRPEEDPTLLDPLGGGTGTFDWSGLFG</sequence>
<feature type="compositionally biased region" description="Basic residues" evidence="1">
    <location>
        <begin position="84"/>
        <end position="95"/>
    </location>
</feature>
<evidence type="ECO:0000256" key="1">
    <source>
        <dbReference type="SAM" id="MobiDB-lite"/>
    </source>
</evidence>
<reference evidence="3" key="1">
    <citation type="submission" date="2017-01" db="EMBL/GenBank/DDBJ databases">
        <title>Comparative genomics of anhydrobiosis in the tardigrade Hypsibius dujardini.</title>
        <authorList>
            <person name="Yoshida Y."/>
            <person name="Koutsovoulos G."/>
            <person name="Laetsch D."/>
            <person name="Stevens L."/>
            <person name="Kumar S."/>
            <person name="Horikawa D."/>
            <person name="Ishino K."/>
            <person name="Komine S."/>
            <person name="Tomita M."/>
            <person name="Blaxter M."/>
            <person name="Arakawa K."/>
        </authorList>
    </citation>
    <scope>NUCLEOTIDE SEQUENCE [LARGE SCALE GENOMIC DNA]</scope>
    <source>
        <strain evidence="3">Z151</strain>
    </source>
</reference>
<protein>
    <submittedName>
        <fullName evidence="2">Uncharacterized protein</fullName>
    </submittedName>
</protein>
<accession>A0A9X6NBS2</accession>
<comment type="caution">
    <text evidence="2">The sequence shown here is derived from an EMBL/GenBank/DDBJ whole genome shotgun (WGS) entry which is preliminary data.</text>
</comment>
<organism evidence="2 3">
    <name type="scientific">Hypsibius exemplaris</name>
    <name type="common">Freshwater tardigrade</name>
    <dbReference type="NCBI Taxonomy" id="2072580"/>
    <lineage>
        <taxon>Eukaryota</taxon>
        <taxon>Metazoa</taxon>
        <taxon>Ecdysozoa</taxon>
        <taxon>Tardigrada</taxon>
        <taxon>Eutardigrada</taxon>
        <taxon>Parachela</taxon>
        <taxon>Hypsibioidea</taxon>
        <taxon>Hypsibiidae</taxon>
        <taxon>Hypsibius</taxon>
    </lineage>
</organism>
<gene>
    <name evidence="2" type="ORF">BV898_15572</name>
</gene>
<keyword evidence="3" id="KW-1185">Reference proteome</keyword>
<evidence type="ECO:0000313" key="3">
    <source>
        <dbReference type="Proteomes" id="UP000192578"/>
    </source>
</evidence>
<feature type="region of interest" description="Disordered" evidence="1">
    <location>
        <begin position="68"/>
        <end position="95"/>
    </location>
</feature>
<feature type="region of interest" description="Disordered" evidence="1">
    <location>
        <begin position="126"/>
        <end position="186"/>
    </location>
</feature>
<name>A0A9X6NBS2_HYPEX</name>